<comment type="caution">
    <text evidence="1">The sequence shown here is derived from an EMBL/GenBank/DDBJ whole genome shotgun (WGS) entry which is preliminary data.</text>
</comment>
<keyword evidence="2" id="KW-1185">Reference proteome</keyword>
<protein>
    <recommendedName>
        <fullName evidence="3">Type II toxin-antitoxin system RelE/ParE family toxin</fullName>
    </recommendedName>
</protein>
<evidence type="ECO:0000313" key="1">
    <source>
        <dbReference type="EMBL" id="GGC29134.1"/>
    </source>
</evidence>
<organism evidence="1 2">
    <name type="scientific">Marivirga lumbricoides</name>
    <dbReference type="NCBI Taxonomy" id="1046115"/>
    <lineage>
        <taxon>Bacteria</taxon>
        <taxon>Pseudomonadati</taxon>
        <taxon>Bacteroidota</taxon>
        <taxon>Cytophagia</taxon>
        <taxon>Cytophagales</taxon>
        <taxon>Marivirgaceae</taxon>
        <taxon>Marivirga</taxon>
    </lineage>
</organism>
<evidence type="ECO:0008006" key="3">
    <source>
        <dbReference type="Google" id="ProtNLM"/>
    </source>
</evidence>
<proteinExistence type="predicted"/>
<dbReference type="EMBL" id="BMEC01000003">
    <property type="protein sequence ID" value="GGC29134.1"/>
    <property type="molecule type" value="Genomic_DNA"/>
</dbReference>
<name>A0ABQ1LW96_9BACT</name>
<accession>A0ABQ1LW96</accession>
<gene>
    <name evidence="1" type="ORF">GCM10011506_13180</name>
</gene>
<dbReference type="Proteomes" id="UP000636010">
    <property type="component" value="Unassembled WGS sequence"/>
</dbReference>
<reference evidence="2" key="1">
    <citation type="journal article" date="2019" name="Int. J. Syst. Evol. Microbiol.">
        <title>The Global Catalogue of Microorganisms (GCM) 10K type strain sequencing project: providing services to taxonomists for standard genome sequencing and annotation.</title>
        <authorList>
            <consortium name="The Broad Institute Genomics Platform"/>
            <consortium name="The Broad Institute Genome Sequencing Center for Infectious Disease"/>
            <person name="Wu L."/>
            <person name="Ma J."/>
        </authorList>
    </citation>
    <scope>NUCLEOTIDE SEQUENCE [LARGE SCALE GENOMIC DNA]</scope>
    <source>
        <strain evidence="2">CGMCC 1.10832</strain>
    </source>
</reference>
<evidence type="ECO:0000313" key="2">
    <source>
        <dbReference type="Proteomes" id="UP000636010"/>
    </source>
</evidence>
<sequence length="55" mass="6636">MLSEFPEIETVENVEKDIRGFTLLKQVNIFYRIKGDTVILLDFFDNRKRPSKKRF</sequence>